<name>A0AAV2DAR1_9ROSI</name>
<evidence type="ECO:0000313" key="2">
    <source>
        <dbReference type="EMBL" id="CAL1370342.1"/>
    </source>
</evidence>
<protein>
    <submittedName>
        <fullName evidence="2">Uncharacterized protein</fullName>
    </submittedName>
</protein>
<evidence type="ECO:0000313" key="3">
    <source>
        <dbReference type="Proteomes" id="UP001497516"/>
    </source>
</evidence>
<dbReference type="AlphaFoldDB" id="A0AAV2DAR1"/>
<gene>
    <name evidence="2" type="ORF">LTRI10_LOCUS12473</name>
</gene>
<reference evidence="2 3" key="1">
    <citation type="submission" date="2024-04" db="EMBL/GenBank/DDBJ databases">
        <authorList>
            <person name="Fracassetti M."/>
        </authorList>
    </citation>
    <scope>NUCLEOTIDE SEQUENCE [LARGE SCALE GENOMIC DNA]</scope>
</reference>
<dbReference type="Proteomes" id="UP001497516">
    <property type="component" value="Chromosome 2"/>
</dbReference>
<keyword evidence="3" id="KW-1185">Reference proteome</keyword>
<sequence length="222" mass="23858">MRGIESVEEVIKLLNQLQFYQEEASASGSSSSSAVVDDRNIQAVTDLAVYNFRKVIHLLDKTNRTGQARFRRAPVPASTFAAAVGVTPRLEKKIVQDQPGPSSYSAPVIVPPPTKQRYCSVSGGSAVKVYQPTPIHRLPPLPTNHHQKAVALAKERNDLVPSSTIIFSNSPSISAAATSFISSLTGDIDNMQRSMSSSGFQFTQPSHESLPCLLPPSRGSAA</sequence>
<organism evidence="2 3">
    <name type="scientific">Linum trigynum</name>
    <dbReference type="NCBI Taxonomy" id="586398"/>
    <lineage>
        <taxon>Eukaryota</taxon>
        <taxon>Viridiplantae</taxon>
        <taxon>Streptophyta</taxon>
        <taxon>Embryophyta</taxon>
        <taxon>Tracheophyta</taxon>
        <taxon>Spermatophyta</taxon>
        <taxon>Magnoliopsida</taxon>
        <taxon>eudicotyledons</taxon>
        <taxon>Gunneridae</taxon>
        <taxon>Pentapetalae</taxon>
        <taxon>rosids</taxon>
        <taxon>fabids</taxon>
        <taxon>Malpighiales</taxon>
        <taxon>Linaceae</taxon>
        <taxon>Linum</taxon>
    </lineage>
</organism>
<feature type="compositionally biased region" description="Polar residues" evidence="1">
    <location>
        <begin position="196"/>
        <end position="207"/>
    </location>
</feature>
<proteinExistence type="predicted"/>
<dbReference type="EMBL" id="OZ034815">
    <property type="protein sequence ID" value="CAL1370342.1"/>
    <property type="molecule type" value="Genomic_DNA"/>
</dbReference>
<evidence type="ECO:0000256" key="1">
    <source>
        <dbReference type="SAM" id="MobiDB-lite"/>
    </source>
</evidence>
<accession>A0AAV2DAR1</accession>
<feature type="region of interest" description="Disordered" evidence="1">
    <location>
        <begin position="196"/>
        <end position="222"/>
    </location>
</feature>